<dbReference type="SUPFAM" id="SSF46785">
    <property type="entry name" value="Winged helix' DNA-binding domain"/>
    <property type="match status" value="1"/>
</dbReference>
<proteinExistence type="inferred from homology"/>
<dbReference type="SUPFAM" id="SSF53850">
    <property type="entry name" value="Periplasmic binding protein-like II"/>
    <property type="match status" value="1"/>
</dbReference>
<evidence type="ECO:0000313" key="7">
    <source>
        <dbReference type="Proteomes" id="UP000564378"/>
    </source>
</evidence>
<dbReference type="Proteomes" id="UP000564378">
    <property type="component" value="Unassembled WGS sequence"/>
</dbReference>
<dbReference type="GO" id="GO:0003700">
    <property type="term" value="F:DNA-binding transcription factor activity"/>
    <property type="evidence" value="ECO:0007669"/>
    <property type="project" value="InterPro"/>
</dbReference>
<dbReference type="Pfam" id="PF00126">
    <property type="entry name" value="HTH_1"/>
    <property type="match status" value="1"/>
</dbReference>
<dbReference type="GO" id="GO:0006351">
    <property type="term" value="P:DNA-templated transcription"/>
    <property type="evidence" value="ECO:0007669"/>
    <property type="project" value="TreeGrafter"/>
</dbReference>
<protein>
    <submittedName>
        <fullName evidence="6">LysR family transcriptional regulator</fullName>
    </submittedName>
</protein>
<dbReference type="Gene3D" id="1.10.10.10">
    <property type="entry name" value="Winged helix-like DNA-binding domain superfamily/Winged helix DNA-binding domain"/>
    <property type="match status" value="1"/>
</dbReference>
<keyword evidence="7" id="KW-1185">Reference proteome</keyword>
<evidence type="ECO:0000259" key="5">
    <source>
        <dbReference type="PROSITE" id="PS50931"/>
    </source>
</evidence>
<comment type="similarity">
    <text evidence="1">Belongs to the LysR transcriptional regulatory family.</text>
</comment>
<evidence type="ECO:0000256" key="1">
    <source>
        <dbReference type="ARBA" id="ARBA00009437"/>
    </source>
</evidence>
<dbReference type="Pfam" id="PF03466">
    <property type="entry name" value="LysR_substrate"/>
    <property type="match status" value="1"/>
</dbReference>
<dbReference type="GO" id="GO:0043565">
    <property type="term" value="F:sequence-specific DNA binding"/>
    <property type="evidence" value="ECO:0007669"/>
    <property type="project" value="TreeGrafter"/>
</dbReference>
<dbReference type="InterPro" id="IPR036388">
    <property type="entry name" value="WH-like_DNA-bd_sf"/>
</dbReference>
<keyword evidence="4" id="KW-0804">Transcription</keyword>
<dbReference type="Gene3D" id="3.40.190.290">
    <property type="match status" value="1"/>
</dbReference>
<feature type="domain" description="HTH lysR-type" evidence="5">
    <location>
        <begin position="1"/>
        <end position="47"/>
    </location>
</feature>
<evidence type="ECO:0000256" key="2">
    <source>
        <dbReference type="ARBA" id="ARBA00023015"/>
    </source>
</evidence>
<organism evidence="6 7">
    <name type="scientific">Parasphingopyxis marina</name>
    <dbReference type="NCBI Taxonomy" id="2761622"/>
    <lineage>
        <taxon>Bacteria</taxon>
        <taxon>Pseudomonadati</taxon>
        <taxon>Pseudomonadota</taxon>
        <taxon>Alphaproteobacteria</taxon>
        <taxon>Sphingomonadales</taxon>
        <taxon>Sphingomonadaceae</taxon>
        <taxon>Parasphingopyxis</taxon>
    </lineage>
</organism>
<dbReference type="PROSITE" id="PS50931">
    <property type="entry name" value="HTH_LYSR"/>
    <property type="match status" value="1"/>
</dbReference>
<sequence>MADAGSIRSGAVGLGVAVATMRYRIERLEKQCGECLFRRTKAGIELTAAGKKMRRSALAMKEAAYASPEGQQDILVKPGQISIACSEAIGSLWLTPQLNSLKSLLPELTIGLHCDFNLSNDLSESADISIVFTMPSDDDLIISRLGTLHFMCYASNEYIERHGAPRSLEDLRNHNFIEQDAPGMNASMRDFLVGGGGETNFVTLRTNSSPALYFTVANGSGIAAMPTYFSHIAPKLRPIDIGARLRFDMHYCYHRDARNSPSVRTAIDWLKSAFDPVKYPYFGDEFVHPDDIRRPDRDQKVVPLFPGMAEH</sequence>
<dbReference type="AlphaFoldDB" id="A0A842I1K7"/>
<dbReference type="PANTHER" id="PTHR30537">
    <property type="entry name" value="HTH-TYPE TRANSCRIPTIONAL REGULATOR"/>
    <property type="match status" value="1"/>
</dbReference>
<reference evidence="6 7" key="1">
    <citation type="submission" date="2020-08" db="EMBL/GenBank/DDBJ databases">
        <title>Draft genome sequence of Parasphingopyxis sp. GrpM-11.</title>
        <authorList>
            <person name="Oh J."/>
            <person name="Roh D.-H."/>
        </authorList>
    </citation>
    <scope>NUCLEOTIDE SEQUENCE [LARGE SCALE GENOMIC DNA]</scope>
    <source>
        <strain evidence="6 7">GrpM-11</strain>
    </source>
</reference>
<dbReference type="InterPro" id="IPR058163">
    <property type="entry name" value="LysR-type_TF_proteobact-type"/>
</dbReference>
<keyword evidence="2" id="KW-0805">Transcription regulation</keyword>
<dbReference type="InterPro" id="IPR005119">
    <property type="entry name" value="LysR_subst-bd"/>
</dbReference>
<dbReference type="PANTHER" id="PTHR30537:SF3">
    <property type="entry name" value="TRANSCRIPTIONAL REGULATORY PROTEIN"/>
    <property type="match status" value="1"/>
</dbReference>
<gene>
    <name evidence="6" type="ORF">H6P80_13535</name>
</gene>
<dbReference type="InterPro" id="IPR036390">
    <property type="entry name" value="WH_DNA-bd_sf"/>
</dbReference>
<name>A0A842I1K7_9SPHN</name>
<evidence type="ECO:0000313" key="6">
    <source>
        <dbReference type="EMBL" id="MBC2778641.1"/>
    </source>
</evidence>
<comment type="caution">
    <text evidence="6">The sequence shown here is derived from an EMBL/GenBank/DDBJ whole genome shotgun (WGS) entry which is preliminary data.</text>
</comment>
<keyword evidence="3" id="KW-0238">DNA-binding</keyword>
<evidence type="ECO:0000256" key="3">
    <source>
        <dbReference type="ARBA" id="ARBA00023125"/>
    </source>
</evidence>
<dbReference type="InterPro" id="IPR000847">
    <property type="entry name" value="LysR_HTH_N"/>
</dbReference>
<accession>A0A842I1K7</accession>
<evidence type="ECO:0000256" key="4">
    <source>
        <dbReference type="ARBA" id="ARBA00023163"/>
    </source>
</evidence>
<dbReference type="EMBL" id="JACJVJ010000002">
    <property type="protein sequence ID" value="MBC2778641.1"/>
    <property type="molecule type" value="Genomic_DNA"/>
</dbReference>